<feature type="domain" description="Metallo-beta-lactamase" evidence="5">
    <location>
        <begin position="62"/>
        <end position="255"/>
    </location>
</feature>
<dbReference type="EMBL" id="BMZS01000005">
    <property type="protein sequence ID" value="GHD51979.1"/>
    <property type="molecule type" value="Genomic_DNA"/>
</dbReference>
<dbReference type="InterPro" id="IPR051013">
    <property type="entry name" value="MBL_superfamily_lactonases"/>
</dbReference>
<sequence>MLGPTKPSVYRFKLGAYEVTTILDGAIQLDGPHPIFGADQKPEDVQKLAAENFLPTSRMAISFAPVLVNTGNELILFDTGNGAGRRPNAGALRATLGAAGYTPEQIDVVVLTHFHPDHIGGLMEDGAPAFANARYVTGAEEYNFWSPPEKATGKTERVGKLVQSNVVPLAEKTTFLEDNQAVVSGITAVDAGGHTPGHLAFHVESEGKRLMITADTANHYVVSLQRPDWEVSFDMNKKKAAEARKEIFGMIAADKIPFTGYHMPFPNVGYIEPMGDGFRYVAAGYQMDLG</sequence>
<keyword evidence="3" id="KW-0378">Hydrolase</keyword>
<dbReference type="PANTHER" id="PTHR42978:SF6">
    <property type="entry name" value="QUORUM-QUENCHING LACTONASE YTNP-RELATED"/>
    <property type="match status" value="1"/>
</dbReference>
<protein>
    <submittedName>
        <fullName evidence="6">MBL fold metallo-hydrolase</fullName>
    </submittedName>
</protein>
<dbReference type="InterPro" id="IPR001279">
    <property type="entry name" value="Metallo-B-lactamas"/>
</dbReference>
<dbReference type="GO" id="GO:0046872">
    <property type="term" value="F:metal ion binding"/>
    <property type="evidence" value="ECO:0007669"/>
    <property type="project" value="UniProtKB-KW"/>
</dbReference>
<evidence type="ECO:0000256" key="3">
    <source>
        <dbReference type="ARBA" id="ARBA00022801"/>
    </source>
</evidence>
<evidence type="ECO:0000256" key="2">
    <source>
        <dbReference type="ARBA" id="ARBA00022723"/>
    </source>
</evidence>
<evidence type="ECO:0000256" key="1">
    <source>
        <dbReference type="ARBA" id="ARBA00007749"/>
    </source>
</evidence>
<evidence type="ECO:0000259" key="5">
    <source>
        <dbReference type="SMART" id="SM00849"/>
    </source>
</evidence>
<evidence type="ECO:0000313" key="7">
    <source>
        <dbReference type="Proteomes" id="UP000630353"/>
    </source>
</evidence>
<reference evidence="6" key="1">
    <citation type="journal article" date="2014" name="Int. J. Syst. Evol. Microbiol.">
        <title>Complete genome sequence of Corynebacterium casei LMG S-19264T (=DSM 44701T), isolated from a smear-ripened cheese.</title>
        <authorList>
            <consortium name="US DOE Joint Genome Institute (JGI-PGF)"/>
            <person name="Walter F."/>
            <person name="Albersmeier A."/>
            <person name="Kalinowski J."/>
            <person name="Ruckert C."/>
        </authorList>
    </citation>
    <scope>NUCLEOTIDE SEQUENCE</scope>
    <source>
        <strain evidence="6">KCTC 42651</strain>
    </source>
</reference>
<comment type="caution">
    <text evidence="6">The sequence shown here is derived from an EMBL/GenBank/DDBJ whole genome shotgun (WGS) entry which is preliminary data.</text>
</comment>
<gene>
    <name evidence="6" type="ORF">GCM10017083_27020</name>
</gene>
<dbReference type="Pfam" id="PF00753">
    <property type="entry name" value="Lactamase_B"/>
    <property type="match status" value="1"/>
</dbReference>
<dbReference type="SUPFAM" id="SSF56281">
    <property type="entry name" value="Metallo-hydrolase/oxidoreductase"/>
    <property type="match status" value="1"/>
</dbReference>
<dbReference type="InterPro" id="IPR036866">
    <property type="entry name" value="RibonucZ/Hydroxyglut_hydro"/>
</dbReference>
<accession>A0A919CPV8</accession>
<dbReference type="PANTHER" id="PTHR42978">
    <property type="entry name" value="QUORUM-QUENCHING LACTONASE YTNP-RELATED-RELATED"/>
    <property type="match status" value="1"/>
</dbReference>
<keyword evidence="2" id="KW-0479">Metal-binding</keyword>
<name>A0A919CPV8_9PROT</name>
<dbReference type="Proteomes" id="UP000630353">
    <property type="component" value="Unassembled WGS sequence"/>
</dbReference>
<keyword evidence="4" id="KW-0862">Zinc</keyword>
<proteinExistence type="inferred from homology"/>
<reference evidence="6" key="2">
    <citation type="submission" date="2020-09" db="EMBL/GenBank/DDBJ databases">
        <authorList>
            <person name="Sun Q."/>
            <person name="Kim S."/>
        </authorList>
    </citation>
    <scope>NUCLEOTIDE SEQUENCE</scope>
    <source>
        <strain evidence="6">KCTC 42651</strain>
    </source>
</reference>
<evidence type="ECO:0000313" key="6">
    <source>
        <dbReference type="EMBL" id="GHD51979.1"/>
    </source>
</evidence>
<dbReference type="CDD" id="cd07720">
    <property type="entry name" value="OPHC2-like_MBL-fold"/>
    <property type="match status" value="1"/>
</dbReference>
<evidence type="ECO:0000256" key="4">
    <source>
        <dbReference type="ARBA" id="ARBA00022833"/>
    </source>
</evidence>
<dbReference type="AlphaFoldDB" id="A0A919CPV8"/>
<dbReference type="Gene3D" id="3.60.15.10">
    <property type="entry name" value="Ribonuclease Z/Hydroxyacylglutathione hydrolase-like"/>
    <property type="match status" value="1"/>
</dbReference>
<dbReference type="GO" id="GO:0016787">
    <property type="term" value="F:hydrolase activity"/>
    <property type="evidence" value="ECO:0007669"/>
    <property type="project" value="UniProtKB-KW"/>
</dbReference>
<dbReference type="SMART" id="SM00849">
    <property type="entry name" value="Lactamase_B"/>
    <property type="match status" value="1"/>
</dbReference>
<comment type="similarity">
    <text evidence="1">Belongs to the metallo-beta-lactamase superfamily.</text>
</comment>
<keyword evidence="7" id="KW-1185">Reference proteome</keyword>
<organism evidence="6 7">
    <name type="scientific">Thalassobaculum fulvum</name>
    <dbReference type="NCBI Taxonomy" id="1633335"/>
    <lineage>
        <taxon>Bacteria</taxon>
        <taxon>Pseudomonadati</taxon>
        <taxon>Pseudomonadota</taxon>
        <taxon>Alphaproteobacteria</taxon>
        <taxon>Rhodospirillales</taxon>
        <taxon>Thalassobaculaceae</taxon>
        <taxon>Thalassobaculum</taxon>
    </lineage>
</organism>